<dbReference type="InterPro" id="IPR050250">
    <property type="entry name" value="Macrolide_Exporter_MacB"/>
</dbReference>
<dbReference type="EMBL" id="CP047656">
    <property type="protein sequence ID" value="QHJ10428.1"/>
    <property type="molecule type" value="Genomic_DNA"/>
</dbReference>
<evidence type="ECO:0000259" key="8">
    <source>
        <dbReference type="Pfam" id="PF02687"/>
    </source>
</evidence>
<dbReference type="OrthoDB" id="9770036at2"/>
<feature type="domain" description="ABC3 transporter permease C-terminal" evidence="8">
    <location>
        <begin position="289"/>
        <end position="392"/>
    </location>
</feature>
<keyword evidence="9" id="KW-0067">ATP-binding</keyword>
<proteinExistence type="inferred from homology"/>
<dbReference type="PANTHER" id="PTHR30572:SF4">
    <property type="entry name" value="ABC TRANSPORTER PERMEASE YTRF"/>
    <property type="match status" value="1"/>
</dbReference>
<feature type="transmembrane region" description="Helical" evidence="7">
    <location>
        <begin position="286"/>
        <end position="310"/>
    </location>
</feature>
<evidence type="ECO:0000256" key="6">
    <source>
        <dbReference type="ARBA" id="ARBA00038076"/>
    </source>
</evidence>
<evidence type="ECO:0000313" key="9">
    <source>
        <dbReference type="EMBL" id="QHJ10428.1"/>
    </source>
</evidence>
<dbReference type="KEGG" id="pmes:FX988_00640"/>
<feature type="transmembrane region" description="Helical" evidence="7">
    <location>
        <begin position="21"/>
        <end position="43"/>
    </location>
</feature>
<protein>
    <submittedName>
        <fullName evidence="9">Macrolide export ATP-binding/permease protein MacB</fullName>
        <ecNumber evidence="9">3.6.3.-</ecNumber>
    </submittedName>
</protein>
<keyword evidence="3 7" id="KW-0812">Transmembrane</keyword>
<keyword evidence="9" id="KW-0378">Hydrolase</keyword>
<evidence type="ECO:0000256" key="5">
    <source>
        <dbReference type="ARBA" id="ARBA00023136"/>
    </source>
</evidence>
<dbReference type="PANTHER" id="PTHR30572">
    <property type="entry name" value="MEMBRANE COMPONENT OF TRANSPORTER-RELATED"/>
    <property type="match status" value="1"/>
</dbReference>
<keyword evidence="5 7" id="KW-0472">Membrane</keyword>
<evidence type="ECO:0000256" key="7">
    <source>
        <dbReference type="SAM" id="Phobius"/>
    </source>
</evidence>
<comment type="similarity">
    <text evidence="6">Belongs to the ABC-4 integral membrane protein family.</text>
</comment>
<dbReference type="RefSeq" id="WP_160178304.1">
    <property type="nucleotide sequence ID" value="NZ_CP047656.1"/>
</dbReference>
<dbReference type="Proteomes" id="UP000464524">
    <property type="component" value="Chromosome"/>
</dbReference>
<evidence type="ECO:0000313" key="10">
    <source>
        <dbReference type="Proteomes" id="UP000464524"/>
    </source>
</evidence>
<keyword evidence="4 7" id="KW-1133">Transmembrane helix</keyword>
<feature type="transmembrane region" description="Helical" evidence="7">
    <location>
        <begin position="372"/>
        <end position="390"/>
    </location>
</feature>
<dbReference type="Pfam" id="PF02687">
    <property type="entry name" value="FtsX"/>
    <property type="match status" value="1"/>
</dbReference>
<dbReference type="GO" id="GO:0005524">
    <property type="term" value="F:ATP binding"/>
    <property type="evidence" value="ECO:0007669"/>
    <property type="project" value="UniProtKB-KW"/>
</dbReference>
<accession>A0A857JGV4</accession>
<keyword evidence="10" id="KW-1185">Reference proteome</keyword>
<dbReference type="GO" id="GO:0016787">
    <property type="term" value="F:hydrolase activity"/>
    <property type="evidence" value="ECO:0007669"/>
    <property type="project" value="UniProtKB-KW"/>
</dbReference>
<dbReference type="GO" id="GO:0005886">
    <property type="term" value="C:plasma membrane"/>
    <property type="evidence" value="ECO:0007669"/>
    <property type="project" value="UniProtKB-SubCell"/>
</dbReference>
<keyword evidence="9" id="KW-0547">Nucleotide-binding</keyword>
<organism evidence="9 10">
    <name type="scientific">Paraglaciecola mesophila</name>
    <dbReference type="NCBI Taxonomy" id="197222"/>
    <lineage>
        <taxon>Bacteria</taxon>
        <taxon>Pseudomonadati</taxon>
        <taxon>Pseudomonadota</taxon>
        <taxon>Gammaproteobacteria</taxon>
        <taxon>Alteromonadales</taxon>
        <taxon>Alteromonadaceae</taxon>
        <taxon>Paraglaciecola</taxon>
    </lineage>
</organism>
<reference evidence="9 10" key="1">
    <citation type="submission" date="2019-12" db="EMBL/GenBank/DDBJ databases">
        <title>Genome sequencing and assembly of endphytes of Porphyra tenera.</title>
        <authorList>
            <person name="Park J.M."/>
            <person name="Shin R."/>
            <person name="Jo S.H."/>
        </authorList>
    </citation>
    <scope>NUCLEOTIDE SEQUENCE [LARGE SCALE GENOMIC DNA]</scope>
    <source>
        <strain evidence="9 10">GPM4</strain>
    </source>
</reference>
<dbReference type="EC" id="3.6.3.-" evidence="9"/>
<dbReference type="AlphaFoldDB" id="A0A857JGV4"/>
<evidence type="ECO:0000256" key="1">
    <source>
        <dbReference type="ARBA" id="ARBA00004651"/>
    </source>
</evidence>
<evidence type="ECO:0000256" key="3">
    <source>
        <dbReference type="ARBA" id="ARBA00022692"/>
    </source>
</evidence>
<keyword evidence="2" id="KW-1003">Cell membrane</keyword>
<name>A0A857JGV4_9ALTE</name>
<evidence type="ECO:0000256" key="4">
    <source>
        <dbReference type="ARBA" id="ARBA00022989"/>
    </source>
</evidence>
<sequence>MQLFLNMGPIFRALMGQRFSAILVVVQIAITMAIITNGLAITWERFLHIERHTGIDEQNTFFLTSSGFTQDFNPRATIESDLRLIRATNGVIDAVQTNSFPLSDSGNWYELQTTTDKDAALIPAASYKFDEHGINTFGLTLVAGENFSAQDTLWLDEADSQWPSHVLISKATATALFGESHWQTAVGKTLFVNQNTPLIVKGIVKQLHAPWVEWPHVEKTIISPARVTHNSARYVIRTQPGRLNDLMQSVTAKLAKENTQRVIRKVKSIQQAKDEIYAADIATVSILLVVIVVLAFVTAMGVAGLASFNIDKRRQQIGIRRALGASKAQILQYFMLENALLCSVGAVLGVLLTFMLNLFLVDRYSLTPLPLLYVPIGVLILFFISQLAVIKPAVRAMSVSPAMATRSI</sequence>
<gene>
    <name evidence="9" type="ORF">FX988_00640</name>
</gene>
<evidence type="ECO:0000256" key="2">
    <source>
        <dbReference type="ARBA" id="ARBA00022475"/>
    </source>
</evidence>
<dbReference type="GO" id="GO:0022857">
    <property type="term" value="F:transmembrane transporter activity"/>
    <property type="evidence" value="ECO:0007669"/>
    <property type="project" value="TreeGrafter"/>
</dbReference>
<comment type="subcellular location">
    <subcellularLocation>
        <location evidence="1">Cell membrane</location>
        <topology evidence="1">Multi-pass membrane protein</topology>
    </subcellularLocation>
</comment>
<dbReference type="InterPro" id="IPR003838">
    <property type="entry name" value="ABC3_permease_C"/>
</dbReference>
<feature type="transmembrane region" description="Helical" evidence="7">
    <location>
        <begin position="331"/>
        <end position="360"/>
    </location>
</feature>